<dbReference type="SUPFAM" id="SSF144091">
    <property type="entry name" value="Rhomboid-like"/>
    <property type="match status" value="1"/>
</dbReference>
<feature type="transmembrane region" description="Helical" evidence="10">
    <location>
        <begin position="311"/>
        <end position="332"/>
    </location>
</feature>
<evidence type="ECO:0000256" key="4">
    <source>
        <dbReference type="ARBA" id="ARBA00022670"/>
    </source>
</evidence>
<keyword evidence="7 10" id="KW-0720">Serine protease</keyword>
<dbReference type="Pfam" id="PF01694">
    <property type="entry name" value="Rhomboid"/>
    <property type="match status" value="1"/>
</dbReference>
<feature type="region of interest" description="Disordered" evidence="11">
    <location>
        <begin position="1"/>
        <end position="173"/>
    </location>
</feature>
<dbReference type="EC" id="3.4.21.105" evidence="10"/>
<comment type="caution">
    <text evidence="10">Lacks conserved residue(s) required for the propagation of feature annotation.</text>
</comment>
<comment type="similarity">
    <text evidence="3 10">Belongs to the peptidase S54 family.</text>
</comment>
<evidence type="ECO:0000256" key="8">
    <source>
        <dbReference type="ARBA" id="ARBA00022989"/>
    </source>
</evidence>
<dbReference type="InterPro" id="IPR022764">
    <property type="entry name" value="Peptidase_S54_rhomboid_dom"/>
</dbReference>
<evidence type="ECO:0000256" key="11">
    <source>
        <dbReference type="SAM" id="MobiDB-lite"/>
    </source>
</evidence>
<feature type="compositionally biased region" description="Low complexity" evidence="11">
    <location>
        <begin position="52"/>
        <end position="62"/>
    </location>
</feature>
<evidence type="ECO:0000256" key="10">
    <source>
        <dbReference type="RuleBase" id="RU362115"/>
    </source>
</evidence>
<evidence type="ECO:0000256" key="9">
    <source>
        <dbReference type="ARBA" id="ARBA00023136"/>
    </source>
</evidence>
<dbReference type="PANTHER" id="PTHR22936:SF69">
    <property type="entry name" value="RHOMBOID-LIKE PROTEIN"/>
    <property type="match status" value="1"/>
</dbReference>
<feature type="transmembrane region" description="Helical" evidence="10">
    <location>
        <begin position="376"/>
        <end position="395"/>
    </location>
</feature>
<dbReference type="InterPro" id="IPR035952">
    <property type="entry name" value="Rhomboid-like_sf"/>
</dbReference>
<protein>
    <recommendedName>
        <fullName evidence="10">Rhomboid-type serine protease</fullName>
        <ecNumber evidence="10">3.4.21.105</ecNumber>
    </recommendedName>
</protein>
<feature type="transmembrane region" description="Helical" evidence="10">
    <location>
        <begin position="407"/>
        <end position="423"/>
    </location>
</feature>
<feature type="transmembrane region" description="Helical" evidence="10">
    <location>
        <begin position="500"/>
        <end position="524"/>
    </location>
</feature>
<dbReference type="Proteomes" id="UP001521116">
    <property type="component" value="Unassembled WGS sequence"/>
</dbReference>
<comment type="function">
    <text evidence="10">Serine protease involved in intramembrane proteolysis.</text>
</comment>
<evidence type="ECO:0000256" key="3">
    <source>
        <dbReference type="ARBA" id="ARBA00009045"/>
    </source>
</evidence>
<dbReference type="Gene3D" id="1.20.1540.10">
    <property type="entry name" value="Rhomboid-like"/>
    <property type="match status" value="1"/>
</dbReference>
<proteinExistence type="inferred from homology"/>
<keyword evidence="9 10" id="KW-0472">Membrane</keyword>
<keyword evidence="6 10" id="KW-0378">Hydrolase</keyword>
<name>A0ABR3SBB3_9PEZI</name>
<reference evidence="13 14" key="1">
    <citation type="submission" date="2024-02" db="EMBL/GenBank/DDBJ databases">
        <title>De novo assembly and annotation of 12 fungi associated with fruit tree decline syndrome in Ontario, Canada.</title>
        <authorList>
            <person name="Sulman M."/>
            <person name="Ellouze W."/>
            <person name="Ilyukhin E."/>
        </authorList>
    </citation>
    <scope>NUCLEOTIDE SEQUENCE [LARGE SCALE GENOMIC DNA]</scope>
    <source>
        <strain evidence="13 14">M1-105</strain>
    </source>
</reference>
<comment type="catalytic activity">
    <reaction evidence="1 10">
        <text>Cleaves type-1 transmembrane domains using a catalytic dyad composed of serine and histidine that are contributed by different transmembrane domains.</text>
        <dbReference type="EC" id="3.4.21.105"/>
    </reaction>
</comment>
<keyword evidence="14" id="KW-1185">Reference proteome</keyword>
<keyword evidence="4 10" id="KW-0645">Protease</keyword>
<evidence type="ECO:0000259" key="12">
    <source>
        <dbReference type="Pfam" id="PF01694"/>
    </source>
</evidence>
<comment type="subcellular location">
    <subcellularLocation>
        <location evidence="2 10">Membrane</location>
        <topology evidence="2 10">Multi-pass membrane protein</topology>
    </subcellularLocation>
</comment>
<gene>
    <name evidence="13" type="ORF">SLS56_011546</name>
</gene>
<feature type="transmembrane region" description="Helical" evidence="10">
    <location>
        <begin position="344"/>
        <end position="364"/>
    </location>
</feature>
<evidence type="ECO:0000313" key="14">
    <source>
        <dbReference type="Proteomes" id="UP001521116"/>
    </source>
</evidence>
<evidence type="ECO:0000313" key="13">
    <source>
        <dbReference type="EMBL" id="KAL1616155.1"/>
    </source>
</evidence>
<dbReference type="EMBL" id="JAJVDC020000279">
    <property type="protein sequence ID" value="KAL1616155.1"/>
    <property type="molecule type" value="Genomic_DNA"/>
</dbReference>
<evidence type="ECO:0000256" key="7">
    <source>
        <dbReference type="ARBA" id="ARBA00022825"/>
    </source>
</evidence>
<dbReference type="InterPro" id="IPR002610">
    <property type="entry name" value="Peptidase_S54_rhomboid-like"/>
</dbReference>
<organism evidence="13 14">
    <name type="scientific">Neofusicoccum ribis</name>
    <dbReference type="NCBI Taxonomy" id="45134"/>
    <lineage>
        <taxon>Eukaryota</taxon>
        <taxon>Fungi</taxon>
        <taxon>Dikarya</taxon>
        <taxon>Ascomycota</taxon>
        <taxon>Pezizomycotina</taxon>
        <taxon>Dothideomycetes</taxon>
        <taxon>Dothideomycetes incertae sedis</taxon>
        <taxon>Botryosphaeriales</taxon>
        <taxon>Botryosphaeriaceae</taxon>
        <taxon>Neofusicoccum</taxon>
    </lineage>
</organism>
<evidence type="ECO:0000256" key="5">
    <source>
        <dbReference type="ARBA" id="ARBA00022692"/>
    </source>
</evidence>
<evidence type="ECO:0000256" key="1">
    <source>
        <dbReference type="ARBA" id="ARBA00000156"/>
    </source>
</evidence>
<keyword evidence="8 10" id="KW-1133">Transmembrane helix</keyword>
<accession>A0ABR3SBB3</accession>
<dbReference type="PANTHER" id="PTHR22936">
    <property type="entry name" value="RHOMBOID-RELATED"/>
    <property type="match status" value="1"/>
</dbReference>
<keyword evidence="5 10" id="KW-0812">Transmembrane</keyword>
<comment type="caution">
    <text evidence="13">The sequence shown here is derived from an EMBL/GenBank/DDBJ whole genome shotgun (WGS) entry which is preliminary data.</text>
</comment>
<feature type="domain" description="Peptidase S54 rhomboid" evidence="12">
    <location>
        <begin position="309"/>
        <end position="446"/>
    </location>
</feature>
<evidence type="ECO:0000256" key="2">
    <source>
        <dbReference type="ARBA" id="ARBA00004141"/>
    </source>
</evidence>
<evidence type="ECO:0000256" key="6">
    <source>
        <dbReference type="ARBA" id="ARBA00022801"/>
    </source>
</evidence>
<sequence>MAANDYYDSFHPGRRQDAPLPPVPAGSASPVPSMPSPHPTRPHIDTQNLGQYGHSYPSAHSHPSAHTHHTGHSPVSSPFTDNAYPAYPQNSHIPANPYGPTHTDDDTAYHGAGAYGQQRPGDADPFSDSSAIPLHSKQPSPSRYNADPEGNAPLVAGPDGNGMRRERSRRHKKKDGWFTGKIPWVVYTLTIVQIAVFIGEIIKNGKQTLVDSAEEESGANAVLATLTGSPIMIKPSFNPMIGPSPYVYIGMGARYVPCMRQMGGANEVNVTPDVAFPCPNTTTSTSECSLNELCGMSGIPQSNGELHPNQWYRFITPIFLHGGIIHITFNMLVQLTVGRDIEKLIGSIRFFLVYFAAGIFGNVLGGNYGPNGTPSVGASGALFGLIAINLLDLLYHWKERVSPVKELLFILLDIVIAFVLGLLPGLDNFAHIGGFITGLGLGIAILHSPQALRERIGIDDTPYSAVPNPKHGEGIENTKNFTKQPIGFFKGRKPLWWVWWLIRAAFVVIVIVAFIVLLNNFYLYHNTCSWCKHLSCLPVSNWCDIGNLELENSTSSKRDLFGLVNSFSEFEVDSPMPLY</sequence>